<reference evidence="1 2" key="1">
    <citation type="submission" date="2024-05" db="EMBL/GenBank/DDBJ databases">
        <authorList>
            <person name="Haq I."/>
            <person name="Ullah Z."/>
            <person name="Ahmad R."/>
            <person name="Li M."/>
            <person name="Tong Y."/>
        </authorList>
    </citation>
    <scope>NUCLEOTIDE SEQUENCE [LARGE SCALE GENOMIC DNA]</scope>
    <source>
        <strain evidence="1 2">16A2E</strain>
    </source>
</reference>
<dbReference type="PANTHER" id="PTHR36112">
    <property type="entry name" value="RIBOSOMAL RNA SMALL SUBUNIT METHYLTRANSFERASE J"/>
    <property type="match status" value="1"/>
</dbReference>
<dbReference type="RefSeq" id="WP_345823759.1">
    <property type="nucleotide sequence ID" value="NZ_JBDIML010000001.1"/>
</dbReference>
<dbReference type="Proteomes" id="UP001444625">
    <property type="component" value="Unassembled WGS sequence"/>
</dbReference>
<dbReference type="InterPro" id="IPR029063">
    <property type="entry name" value="SAM-dependent_MTases_sf"/>
</dbReference>
<dbReference type="EC" id="2.1.1.-" evidence="1"/>
<dbReference type="Pfam" id="PF04445">
    <property type="entry name" value="SAM_MT"/>
    <property type="match status" value="1"/>
</dbReference>
<dbReference type="SUPFAM" id="SSF53335">
    <property type="entry name" value="S-adenosyl-L-methionine-dependent methyltransferases"/>
    <property type="match status" value="1"/>
</dbReference>
<dbReference type="GO" id="GO:0032259">
    <property type="term" value="P:methylation"/>
    <property type="evidence" value="ECO:0007669"/>
    <property type="project" value="UniProtKB-KW"/>
</dbReference>
<dbReference type="InterPro" id="IPR007536">
    <property type="entry name" value="16SrRNA_methylTrfase_J"/>
</dbReference>
<keyword evidence="1" id="KW-0489">Methyltransferase</keyword>
<protein>
    <submittedName>
        <fullName evidence="1">Class I SAM-dependent methyltransferase</fullName>
        <ecNumber evidence="1">2.1.1.-</ecNumber>
    </submittedName>
</protein>
<dbReference type="Gene3D" id="3.40.50.150">
    <property type="entry name" value="Vaccinia Virus protein VP39"/>
    <property type="match status" value="1"/>
</dbReference>
<keyword evidence="1" id="KW-0808">Transferase</keyword>
<name>A0ABU9XF38_9BACI</name>
<accession>A0ABU9XF38</accession>
<comment type="caution">
    <text evidence="1">The sequence shown here is derived from an EMBL/GenBank/DDBJ whole genome shotgun (WGS) entry which is preliminary data.</text>
</comment>
<proteinExistence type="predicted"/>
<evidence type="ECO:0000313" key="2">
    <source>
        <dbReference type="Proteomes" id="UP001444625"/>
    </source>
</evidence>
<sequence>MIITTAGRTSIDLISKAKRLASSFGLSYKDRKGVSVDRLKEIYHDDIAIVGKDRLVISTLANETNLFFHPNLAMIRAKRIFKGEEEPFIKSARLTEGMSVLDCTLGLASDSIIASIAVGESGSVTGIEGNHTLYFLAKEGLSSFSSGHKLFDEAMRKVKVIHQEHFTYLQQAKSDSIDVIYFDPMFESAIENSDGINAIRKQVLTTEITPAVIAEAKRVAKQRIILKDHWKSERFDKLGFIQHKRKTSLFHYGTIEINV</sequence>
<dbReference type="PANTHER" id="PTHR36112:SF1">
    <property type="entry name" value="RIBOSOMAL RNA SMALL SUBUNIT METHYLTRANSFERASE J"/>
    <property type="match status" value="1"/>
</dbReference>
<gene>
    <name evidence="1" type="ORF">ABC228_03835</name>
</gene>
<dbReference type="GO" id="GO:0008168">
    <property type="term" value="F:methyltransferase activity"/>
    <property type="evidence" value="ECO:0007669"/>
    <property type="project" value="UniProtKB-KW"/>
</dbReference>
<organism evidence="1 2">
    <name type="scientific">Ornithinibacillus xuwenensis</name>
    <dbReference type="NCBI Taxonomy" id="3144668"/>
    <lineage>
        <taxon>Bacteria</taxon>
        <taxon>Bacillati</taxon>
        <taxon>Bacillota</taxon>
        <taxon>Bacilli</taxon>
        <taxon>Bacillales</taxon>
        <taxon>Bacillaceae</taxon>
        <taxon>Ornithinibacillus</taxon>
    </lineage>
</organism>
<keyword evidence="2" id="KW-1185">Reference proteome</keyword>
<dbReference type="EMBL" id="JBDIML010000001">
    <property type="protein sequence ID" value="MEN2766306.1"/>
    <property type="molecule type" value="Genomic_DNA"/>
</dbReference>
<evidence type="ECO:0000313" key="1">
    <source>
        <dbReference type="EMBL" id="MEN2766306.1"/>
    </source>
</evidence>